<dbReference type="OrthoDB" id="5230713at2759"/>
<feature type="compositionally biased region" description="Low complexity" evidence="1">
    <location>
        <begin position="34"/>
        <end position="50"/>
    </location>
</feature>
<organism evidence="2 3">
    <name type="scientific">Thermothelomyces thermophilus (strain ATCC 42464 / BCRC 31852 / DSM 1799)</name>
    <name type="common">Sporotrichum thermophile</name>
    <dbReference type="NCBI Taxonomy" id="573729"/>
    <lineage>
        <taxon>Eukaryota</taxon>
        <taxon>Fungi</taxon>
        <taxon>Dikarya</taxon>
        <taxon>Ascomycota</taxon>
        <taxon>Pezizomycotina</taxon>
        <taxon>Sordariomycetes</taxon>
        <taxon>Sordariomycetidae</taxon>
        <taxon>Sordariales</taxon>
        <taxon>Chaetomiaceae</taxon>
        <taxon>Thermothelomyces</taxon>
    </lineage>
</organism>
<dbReference type="HOGENOM" id="CLU_748384_0_0_1"/>
<dbReference type="GeneID" id="11513889"/>
<feature type="region of interest" description="Disordered" evidence="1">
    <location>
        <begin position="286"/>
        <end position="343"/>
    </location>
</feature>
<dbReference type="Proteomes" id="UP000007322">
    <property type="component" value="Chromosome 4"/>
</dbReference>
<feature type="region of interest" description="Disordered" evidence="1">
    <location>
        <begin position="135"/>
        <end position="203"/>
    </location>
</feature>
<dbReference type="VEuPathDB" id="FungiDB:MYCTH_2306708"/>
<feature type="compositionally biased region" description="Pro residues" evidence="1">
    <location>
        <begin position="228"/>
        <end position="238"/>
    </location>
</feature>
<keyword evidence="3" id="KW-1185">Reference proteome</keyword>
<proteinExistence type="predicted"/>
<name>G2QHS5_THET4</name>
<dbReference type="InParanoid" id="G2QHS5"/>
<evidence type="ECO:0000256" key="1">
    <source>
        <dbReference type="SAM" id="MobiDB-lite"/>
    </source>
</evidence>
<dbReference type="KEGG" id="mtm:MYCTH_2306708"/>
<evidence type="ECO:0000313" key="3">
    <source>
        <dbReference type="Proteomes" id="UP000007322"/>
    </source>
</evidence>
<reference evidence="2 3" key="1">
    <citation type="journal article" date="2011" name="Nat. Biotechnol.">
        <title>Comparative genomic analysis of the thermophilic biomass-degrading fungi Myceliophthora thermophila and Thielavia terrestris.</title>
        <authorList>
            <person name="Berka R.M."/>
            <person name="Grigoriev I.V."/>
            <person name="Otillar R."/>
            <person name="Salamov A."/>
            <person name="Grimwood J."/>
            <person name="Reid I."/>
            <person name="Ishmael N."/>
            <person name="John T."/>
            <person name="Darmond C."/>
            <person name="Moisan M.-C."/>
            <person name="Henrissat B."/>
            <person name="Coutinho P.M."/>
            <person name="Lombard V."/>
            <person name="Natvig D.O."/>
            <person name="Lindquist E."/>
            <person name="Schmutz J."/>
            <person name="Lucas S."/>
            <person name="Harris P."/>
            <person name="Powlowski J."/>
            <person name="Bellemare A."/>
            <person name="Taylor D."/>
            <person name="Butler G."/>
            <person name="de Vries R.P."/>
            <person name="Allijn I.E."/>
            <person name="van den Brink J."/>
            <person name="Ushinsky S."/>
            <person name="Storms R."/>
            <person name="Powell A.J."/>
            <person name="Paulsen I.T."/>
            <person name="Elbourne L.D.H."/>
            <person name="Baker S.E."/>
            <person name="Magnuson J."/>
            <person name="LaBoissiere S."/>
            <person name="Clutterbuck A.J."/>
            <person name="Martinez D."/>
            <person name="Wogulis M."/>
            <person name="de Leon A.L."/>
            <person name="Rey M.W."/>
            <person name="Tsang A."/>
        </authorList>
    </citation>
    <scope>NUCLEOTIDE SEQUENCE [LARGE SCALE GENOMIC DNA]</scope>
    <source>
        <strain evidence="3">ATCC 42464 / BCRC 31852 / DSM 1799</strain>
    </source>
</reference>
<dbReference type="STRING" id="573729.G2QHS5"/>
<protein>
    <submittedName>
        <fullName evidence="2">Uncharacterized protein</fullName>
    </submittedName>
</protein>
<feature type="region of interest" description="Disordered" evidence="1">
    <location>
        <begin position="225"/>
        <end position="247"/>
    </location>
</feature>
<feature type="compositionally biased region" description="Acidic residues" evidence="1">
    <location>
        <begin position="135"/>
        <end position="153"/>
    </location>
</feature>
<dbReference type="AlphaFoldDB" id="G2QHS5"/>
<dbReference type="RefSeq" id="XP_003664180.1">
    <property type="nucleotide sequence ID" value="XM_003664132.1"/>
</dbReference>
<sequence>MHMASSSAPRPTTARILSKAESATGLMKTSNFPSTTTLDSGSGTSSTVSTPVAPPRESYPGLLPTWEAEQAIREFIDRHWSHRADYIKVDCWLTLPELRALGRLSREEGWLACRRLVRVPAIHEEVALSLWEHLAEEEEKEEEKEAEEEEEAGDAGPTAVVTVPSFSQMPLADPSAAGDARVVPGNNSSHEAAEARTRRRWPRPRQRRLRLRLRLKSLVTSLLLFPEARPPPPPPKPHTTPALNRKAAGNPHPCPFCSGDCTTSLAAAARQQQQQAHKPAFWRRENYASASPPPCPPPSPRLSGDTLTASRTGESAGRAEASASEKGDARSKPPRPVGPVFFLQPAPGLRLSLWKGQQRVGRERQRRASG</sequence>
<feature type="compositionally biased region" description="Low complexity" evidence="1">
    <location>
        <begin position="313"/>
        <end position="322"/>
    </location>
</feature>
<evidence type="ECO:0000313" key="2">
    <source>
        <dbReference type="EMBL" id="AEO58935.1"/>
    </source>
</evidence>
<dbReference type="EMBL" id="CP003005">
    <property type="protein sequence ID" value="AEO58935.1"/>
    <property type="molecule type" value="Genomic_DNA"/>
</dbReference>
<accession>G2QHS5</accession>
<dbReference type="eggNOG" id="ENOG502RH53">
    <property type="taxonomic scope" value="Eukaryota"/>
</dbReference>
<gene>
    <name evidence="2" type="ORF">MYCTH_2306708</name>
</gene>
<feature type="compositionally biased region" description="Pro residues" evidence="1">
    <location>
        <begin position="291"/>
        <end position="300"/>
    </location>
</feature>
<feature type="region of interest" description="Disordered" evidence="1">
    <location>
        <begin position="27"/>
        <end position="61"/>
    </location>
</feature>